<gene>
    <name evidence="2" type="ORF">HYFRA_00006949</name>
</gene>
<evidence type="ECO:0000259" key="1">
    <source>
        <dbReference type="Pfam" id="PF06985"/>
    </source>
</evidence>
<reference evidence="2" key="1">
    <citation type="submission" date="2021-07" db="EMBL/GenBank/DDBJ databases">
        <authorList>
            <person name="Durling M."/>
        </authorList>
    </citation>
    <scope>NUCLEOTIDE SEQUENCE</scope>
</reference>
<organism evidence="2 3">
    <name type="scientific">Hymenoscyphus fraxineus</name>
    <dbReference type="NCBI Taxonomy" id="746836"/>
    <lineage>
        <taxon>Eukaryota</taxon>
        <taxon>Fungi</taxon>
        <taxon>Dikarya</taxon>
        <taxon>Ascomycota</taxon>
        <taxon>Pezizomycotina</taxon>
        <taxon>Leotiomycetes</taxon>
        <taxon>Helotiales</taxon>
        <taxon>Helotiaceae</taxon>
        <taxon>Hymenoscyphus</taxon>
    </lineage>
</organism>
<proteinExistence type="predicted"/>
<dbReference type="OrthoDB" id="3598674at2759"/>
<dbReference type="Pfam" id="PF06985">
    <property type="entry name" value="HET"/>
    <property type="match status" value="1"/>
</dbReference>
<evidence type="ECO:0000313" key="2">
    <source>
        <dbReference type="EMBL" id="CAG8950453.1"/>
    </source>
</evidence>
<comment type="caution">
    <text evidence="2">The sequence shown here is derived from an EMBL/GenBank/DDBJ whole genome shotgun (WGS) entry which is preliminary data.</text>
</comment>
<accession>A0A9N9PPA4</accession>
<feature type="domain" description="Heterokaryon incompatibility" evidence="1">
    <location>
        <begin position="244"/>
        <end position="382"/>
    </location>
</feature>
<dbReference type="AlphaFoldDB" id="A0A9N9PPA4"/>
<dbReference type="InterPro" id="IPR010730">
    <property type="entry name" value="HET"/>
</dbReference>
<dbReference type="PANTHER" id="PTHR24148">
    <property type="entry name" value="ANKYRIN REPEAT DOMAIN-CONTAINING PROTEIN 39 HOMOLOG-RELATED"/>
    <property type="match status" value="1"/>
</dbReference>
<dbReference type="InterPro" id="IPR052895">
    <property type="entry name" value="HetReg/Transcr_Mod"/>
</dbReference>
<dbReference type="EMBL" id="CAJVRL010000037">
    <property type="protein sequence ID" value="CAG8950453.1"/>
    <property type="molecule type" value="Genomic_DNA"/>
</dbReference>
<keyword evidence="3" id="KW-1185">Reference proteome</keyword>
<name>A0A9N9PPA4_9HELO</name>
<protein>
    <recommendedName>
        <fullName evidence="1">Heterokaryon incompatibility domain-containing protein</fullName>
    </recommendedName>
</protein>
<evidence type="ECO:0000313" key="3">
    <source>
        <dbReference type="Proteomes" id="UP000696280"/>
    </source>
</evidence>
<dbReference type="PANTHER" id="PTHR24148:SF73">
    <property type="entry name" value="HET DOMAIN PROTEIN (AFU_ORTHOLOGUE AFUA_8G01020)"/>
    <property type="match status" value="1"/>
</dbReference>
<dbReference type="Proteomes" id="UP000696280">
    <property type="component" value="Unassembled WGS sequence"/>
</dbReference>
<sequence length="693" mass="79479">MSIQSKNLDSTNQANLQASIFSRINSCRLNGLYTPKSICGCDRGELCGYQYQESLEDEPVVARRFSFRSVNNIDSDETQNKKAVEFGNSGEDCEMAITLAEGVTCGTWARAGDPSTVLQVLVWLYFAVRSHPTEINCSQISLQGFHQNIYQAYEIADEIGGFMHAMDTDISSQDPPHAESQNVAISPQLPSNTKETYKYQYSPLKSQSQFRLIAFHREEQDDPRAERLNCELAHFSLDDTAPRYRALSYEWGFPSDDDPRIWINGMPHIIRKNLFCAMLELHSGQRGETKYGTPHWIWIDALCINQEDLLERNEQVSIMGRIYGSAESVIIWLGVAKDDSDMIMDILGENHDPQLIYRLSHEEKKDALLLWLQRPYWNRIWIRAHRSDNYDSSTLDIVAVVEWQFYYLAFQHEFRDLESTGITYRGSSWLTINLLTRHSEPQDLKTNTIRLDIKGSSAKAQLILCLNYDISPGSTFTPKALRNSPFKNRFHLRPFRHKLDKTAPSLDLLIEPLENQTSLQKSLGHPAFAIPACRYTYFIRKRASNTPHLRLHTAGTPTTSYAKEPRTPRICSTTLPVQTFINNRSKSTIHPTQKSLEYPAFALPKDFRKQNNLHSPYAKEPQNAPHLHFRTPPVRVTRLPVPTPKNNPIFTCKRASDTPAFATTFPTEQETCQHEYEPHQLSEEWIDGRDWTG</sequence>